<comment type="caution">
    <text evidence="1">The sequence shown here is derived from an EMBL/GenBank/DDBJ whole genome shotgun (WGS) entry which is preliminary data.</text>
</comment>
<dbReference type="GO" id="GO:0016887">
    <property type="term" value="F:ATP hydrolysis activity"/>
    <property type="evidence" value="ECO:0007669"/>
    <property type="project" value="InterPro"/>
</dbReference>
<evidence type="ECO:0000313" key="1">
    <source>
        <dbReference type="EMBL" id="KAK2177043.1"/>
    </source>
</evidence>
<name>A0AAD9KUL3_RIDPI</name>
<reference evidence="1" key="1">
    <citation type="journal article" date="2023" name="Mol. Biol. Evol.">
        <title>Third-Generation Sequencing Reveals the Adaptive Role of the Epigenome in Three Deep-Sea Polychaetes.</title>
        <authorList>
            <person name="Perez M."/>
            <person name="Aroh O."/>
            <person name="Sun Y."/>
            <person name="Lan Y."/>
            <person name="Juniper S.K."/>
            <person name="Young C.R."/>
            <person name="Angers B."/>
            <person name="Qian P.Y."/>
        </authorList>
    </citation>
    <scope>NUCLEOTIDE SEQUENCE</scope>
    <source>
        <strain evidence="1">R07B-5</strain>
    </source>
</reference>
<organism evidence="1 2">
    <name type="scientific">Ridgeia piscesae</name>
    <name type="common">Tubeworm</name>
    <dbReference type="NCBI Taxonomy" id="27915"/>
    <lineage>
        <taxon>Eukaryota</taxon>
        <taxon>Metazoa</taxon>
        <taxon>Spiralia</taxon>
        <taxon>Lophotrochozoa</taxon>
        <taxon>Annelida</taxon>
        <taxon>Polychaeta</taxon>
        <taxon>Sedentaria</taxon>
        <taxon>Canalipalpata</taxon>
        <taxon>Sabellida</taxon>
        <taxon>Siboglinidae</taxon>
        <taxon>Ridgeia</taxon>
    </lineage>
</organism>
<accession>A0AAD9KUL3</accession>
<evidence type="ECO:0000313" key="2">
    <source>
        <dbReference type="Proteomes" id="UP001209878"/>
    </source>
</evidence>
<dbReference type="PANTHER" id="PTHR22605:SF16">
    <property type="entry name" value="E3 UBIQUITIN-PROTEIN LIGASE RNF213"/>
    <property type="match status" value="1"/>
</dbReference>
<dbReference type="Proteomes" id="UP001209878">
    <property type="component" value="Unassembled WGS sequence"/>
</dbReference>
<gene>
    <name evidence="1" type="ORF">NP493_621g02054</name>
</gene>
<dbReference type="AlphaFoldDB" id="A0AAD9KUL3"/>
<protein>
    <submittedName>
        <fullName evidence="1">Uncharacterized protein</fullName>
    </submittedName>
</protein>
<dbReference type="InterPro" id="IPR027417">
    <property type="entry name" value="P-loop_NTPase"/>
</dbReference>
<keyword evidence="2" id="KW-1185">Reference proteome</keyword>
<dbReference type="Gene3D" id="3.40.50.300">
    <property type="entry name" value="P-loop containing nucleotide triphosphate hydrolases"/>
    <property type="match status" value="1"/>
</dbReference>
<dbReference type="PANTHER" id="PTHR22605">
    <property type="entry name" value="RZ-TYPE DOMAIN-CONTAINING PROTEIN"/>
    <property type="match status" value="1"/>
</dbReference>
<dbReference type="EMBL" id="JAODUO010000621">
    <property type="protein sequence ID" value="KAK2177043.1"/>
    <property type="molecule type" value="Genomic_DNA"/>
</dbReference>
<proteinExistence type="predicted"/>
<sequence>MKETITIFGSSFPKDQEYTQVCRNINRIKVCMETGKTVVLLNLENLYESLYDALNQYYVYLGGQRFVDLGLGTHRVKCRVHKDFRLIVVAEKQVVYKKFPIPLINRLEKHFLAMTTMLDDRQLCVLKALKKWARDFAVPTTFGMVAR</sequence>
<dbReference type="GO" id="GO:0004842">
    <property type="term" value="F:ubiquitin-protein transferase activity"/>
    <property type="evidence" value="ECO:0007669"/>
    <property type="project" value="InterPro"/>
</dbReference>
<dbReference type="InterPro" id="IPR031248">
    <property type="entry name" value="RNF213"/>
</dbReference>